<dbReference type="Gene3D" id="3.20.20.450">
    <property type="entry name" value="EAL domain"/>
    <property type="match status" value="1"/>
</dbReference>
<sequence>MHSEKFLSESQTLQAVEPLVVQAFGRELHLTPVFAPIWDMDGRLIALEMLSRVQDRDTGALCSPEMFFSKSPQSEQFRIFCWQLDILSQLVKWSRIRDIPFSLNINRGQALSLLGDPYISGRVQTLAPLLRLEISERFINKDTVPDNDPILQGLRGLTTLWLDDFGAGATALSWLMTGFFEVVKIDRQLFRDLVLLQEGVSFFNSFSSLARALNARIVAEGIENTSLMHKALSAGMDYCQGFMWPEVSLDELSTTPIFLPQKEGE</sequence>
<dbReference type="SMART" id="SM00052">
    <property type="entry name" value="EAL"/>
    <property type="match status" value="1"/>
</dbReference>
<accession>A0A0M4KVY3</accession>
<feature type="domain" description="EAL" evidence="1">
    <location>
        <begin position="13"/>
        <end position="261"/>
    </location>
</feature>
<keyword evidence="2" id="KW-0614">Plasmid</keyword>
<dbReference type="GO" id="GO:0071111">
    <property type="term" value="F:cyclic-guanylate-specific phosphodiesterase activity"/>
    <property type="evidence" value="ECO:0007669"/>
    <property type="project" value="InterPro"/>
</dbReference>
<protein>
    <recommendedName>
        <fullName evidence="1">EAL domain-containing protein</fullName>
    </recommendedName>
</protein>
<dbReference type="PANTHER" id="PTHR33121:SF79">
    <property type="entry name" value="CYCLIC DI-GMP PHOSPHODIESTERASE PDED-RELATED"/>
    <property type="match status" value="1"/>
</dbReference>
<dbReference type="InterPro" id="IPR050706">
    <property type="entry name" value="Cyclic-di-GMP_PDE-like"/>
</dbReference>
<evidence type="ECO:0000259" key="1">
    <source>
        <dbReference type="PROSITE" id="PS50883"/>
    </source>
</evidence>
<name>A0A0M4KVY3_RAOOR</name>
<dbReference type="PANTHER" id="PTHR33121">
    <property type="entry name" value="CYCLIC DI-GMP PHOSPHODIESTERASE PDEF"/>
    <property type="match status" value="1"/>
</dbReference>
<geneLocation type="plasmid" evidence="2">
    <name>pRJ46C</name>
</geneLocation>
<dbReference type="InterPro" id="IPR001633">
    <property type="entry name" value="EAL_dom"/>
</dbReference>
<dbReference type="PROSITE" id="PS50883">
    <property type="entry name" value="EAL"/>
    <property type="match status" value="1"/>
</dbReference>
<dbReference type="InterPro" id="IPR035919">
    <property type="entry name" value="EAL_sf"/>
</dbReference>
<reference evidence="2" key="1">
    <citation type="submission" date="2015-06" db="EMBL/GenBank/DDBJ databases">
        <title>Carbapenemase-producing Raoultella ornithinolytica.</title>
        <authorList>
            <person name="Sun J."/>
            <person name="Zhang F."/>
        </authorList>
    </citation>
    <scope>NUCLEOTIDE SEQUENCE</scope>
    <source>
        <strain evidence="2">RJ46C</strain>
        <plasmid evidence="2">pRJ46C</plasmid>
    </source>
</reference>
<dbReference type="SUPFAM" id="SSF141868">
    <property type="entry name" value="EAL domain-like"/>
    <property type="match status" value="1"/>
</dbReference>
<evidence type="ECO:0000313" key="2">
    <source>
        <dbReference type="EMBL" id="ALD82350.1"/>
    </source>
</evidence>
<dbReference type="AlphaFoldDB" id="A0A0M4KVY3"/>
<organism evidence="2">
    <name type="scientific">Raoultella ornithinolytica</name>
    <name type="common">Klebsiella ornithinolytica</name>
    <dbReference type="NCBI Taxonomy" id="54291"/>
    <lineage>
        <taxon>Bacteria</taxon>
        <taxon>Pseudomonadati</taxon>
        <taxon>Pseudomonadota</taxon>
        <taxon>Gammaproteobacteria</taxon>
        <taxon>Enterobacterales</taxon>
        <taxon>Enterobacteriaceae</taxon>
        <taxon>Klebsiella/Raoultella group</taxon>
        <taxon>Raoultella</taxon>
    </lineage>
</organism>
<dbReference type="EMBL" id="KT225520">
    <property type="protein sequence ID" value="ALD82350.1"/>
    <property type="molecule type" value="Genomic_DNA"/>
</dbReference>
<dbReference type="CDD" id="cd01948">
    <property type="entry name" value="EAL"/>
    <property type="match status" value="1"/>
</dbReference>
<dbReference type="Pfam" id="PF00563">
    <property type="entry name" value="EAL"/>
    <property type="match status" value="1"/>
</dbReference>
<proteinExistence type="predicted"/>